<feature type="region of interest" description="Disordered" evidence="1">
    <location>
        <begin position="101"/>
        <end position="123"/>
    </location>
</feature>
<evidence type="ECO:0000256" key="2">
    <source>
        <dbReference type="SAM" id="Phobius"/>
    </source>
</evidence>
<feature type="transmembrane region" description="Helical" evidence="2">
    <location>
        <begin position="34"/>
        <end position="59"/>
    </location>
</feature>
<comment type="caution">
    <text evidence="3">The sequence shown here is derived from an EMBL/GenBank/DDBJ whole genome shotgun (WGS) entry which is preliminary data.</text>
</comment>
<feature type="transmembrane region" description="Helical" evidence="2">
    <location>
        <begin position="158"/>
        <end position="191"/>
    </location>
</feature>
<reference evidence="3 4" key="1">
    <citation type="submission" date="2021-03" db="EMBL/GenBank/DDBJ databases">
        <title>Sequencing the genomes of 1000 actinobacteria strains.</title>
        <authorList>
            <person name="Klenk H.-P."/>
        </authorList>
    </citation>
    <scope>NUCLEOTIDE SEQUENCE [LARGE SCALE GENOMIC DNA]</scope>
    <source>
        <strain evidence="3 4">DSM 14564</strain>
    </source>
</reference>
<accession>A0ABS4YIT6</accession>
<evidence type="ECO:0000313" key="4">
    <source>
        <dbReference type="Proteomes" id="UP000698222"/>
    </source>
</evidence>
<keyword evidence="2" id="KW-0472">Membrane</keyword>
<sequence length="198" mass="19595">MTVPNSAPQPAMSPYGPPGYGQAPTPKKTGKAPVVLIVLGAVILAVSVIAGIVITVIGISSTAGGISDIEVLDSGSGTVTAEEGDLLQFYAEAGTPMPSCQVTGPSSGSLSDGPNRTSSTTIDGTTWESFDIAEVNESGEFAIDCGGTPVAVGPPVSIGGIFGAVGGILLGLAGGFVGFVLLVIGVILLIVRKRAARV</sequence>
<dbReference type="EMBL" id="JAGIOC010000001">
    <property type="protein sequence ID" value="MBP2408701.1"/>
    <property type="molecule type" value="Genomic_DNA"/>
</dbReference>
<proteinExistence type="predicted"/>
<keyword evidence="2" id="KW-0812">Transmembrane</keyword>
<keyword evidence="2" id="KW-1133">Transmembrane helix</keyword>
<organism evidence="3 4">
    <name type="scientific">Brachybacterium fresconis</name>
    <dbReference type="NCBI Taxonomy" id="173363"/>
    <lineage>
        <taxon>Bacteria</taxon>
        <taxon>Bacillati</taxon>
        <taxon>Actinomycetota</taxon>
        <taxon>Actinomycetes</taxon>
        <taxon>Micrococcales</taxon>
        <taxon>Dermabacteraceae</taxon>
        <taxon>Brachybacterium</taxon>
    </lineage>
</organism>
<protein>
    <submittedName>
        <fullName evidence="3">Uncharacterized protein</fullName>
    </submittedName>
</protein>
<dbReference type="Proteomes" id="UP000698222">
    <property type="component" value="Unassembled WGS sequence"/>
</dbReference>
<gene>
    <name evidence="3" type="ORF">JOF44_001604</name>
</gene>
<evidence type="ECO:0000256" key="1">
    <source>
        <dbReference type="SAM" id="MobiDB-lite"/>
    </source>
</evidence>
<name>A0ABS4YIT6_9MICO</name>
<keyword evidence="4" id="KW-1185">Reference proteome</keyword>
<evidence type="ECO:0000313" key="3">
    <source>
        <dbReference type="EMBL" id="MBP2408701.1"/>
    </source>
</evidence>
<dbReference type="RefSeq" id="WP_209889548.1">
    <property type="nucleotide sequence ID" value="NZ_BAAAJV010000001.1"/>
</dbReference>
<feature type="region of interest" description="Disordered" evidence="1">
    <location>
        <begin position="1"/>
        <end position="26"/>
    </location>
</feature>